<comment type="subcellular location">
    <subcellularLocation>
        <location evidence="7">Cell membrane</location>
        <topology evidence="7">Multi-pass membrane protein</topology>
    </subcellularLocation>
    <subcellularLocation>
        <location evidence="1">Membrane</location>
        <topology evidence="1">Multi-pass membrane protein</topology>
    </subcellularLocation>
</comment>
<dbReference type="Proteomes" id="UP000582837">
    <property type="component" value="Unassembled WGS sequence"/>
</dbReference>
<keyword evidence="7" id="KW-0249">Electron transport</keyword>
<feature type="transmembrane region" description="Helical" evidence="7">
    <location>
        <begin position="18"/>
        <end position="41"/>
    </location>
</feature>
<evidence type="ECO:0000256" key="7">
    <source>
        <dbReference type="HAMAP-Rule" id="MF_01207"/>
    </source>
</evidence>
<feature type="transmembrane region" description="Helical" evidence="7">
    <location>
        <begin position="53"/>
        <end position="71"/>
    </location>
</feature>
<keyword evidence="2 7" id="KW-0813">Transport</keyword>
<evidence type="ECO:0000256" key="2">
    <source>
        <dbReference type="ARBA" id="ARBA00022448"/>
    </source>
</evidence>
<dbReference type="InterPro" id="IPR022837">
    <property type="entry name" value="MsrQ-like"/>
</dbReference>
<dbReference type="GO" id="GO:0016679">
    <property type="term" value="F:oxidoreductase activity, acting on diphenols and related substances as donors"/>
    <property type="evidence" value="ECO:0007669"/>
    <property type="project" value="TreeGrafter"/>
</dbReference>
<dbReference type="GO" id="GO:0020037">
    <property type="term" value="F:heme binding"/>
    <property type="evidence" value="ECO:0007669"/>
    <property type="project" value="UniProtKB-UniRule"/>
</dbReference>
<keyword evidence="11" id="KW-1185">Reference proteome</keyword>
<dbReference type="HAMAP" id="MF_01207">
    <property type="entry name" value="MsrQ"/>
    <property type="match status" value="1"/>
</dbReference>
<dbReference type="GO" id="GO:0009055">
    <property type="term" value="F:electron transfer activity"/>
    <property type="evidence" value="ECO:0007669"/>
    <property type="project" value="UniProtKB-UniRule"/>
</dbReference>
<dbReference type="Pfam" id="PF01794">
    <property type="entry name" value="Ferric_reduct"/>
    <property type="match status" value="1"/>
</dbReference>
<feature type="transmembrane region" description="Helical" evidence="7">
    <location>
        <begin position="178"/>
        <end position="194"/>
    </location>
</feature>
<keyword evidence="7" id="KW-1003">Cell membrane</keyword>
<organism evidence="10 11">
    <name type="scientific">Longimicrobium terrae</name>
    <dbReference type="NCBI Taxonomy" id="1639882"/>
    <lineage>
        <taxon>Bacteria</taxon>
        <taxon>Pseudomonadati</taxon>
        <taxon>Gemmatimonadota</taxon>
        <taxon>Longimicrobiia</taxon>
        <taxon>Longimicrobiales</taxon>
        <taxon>Longimicrobiaceae</taxon>
        <taxon>Longimicrobium</taxon>
    </lineage>
</organism>
<comment type="caution">
    <text evidence="10">The sequence shown here is derived from an EMBL/GenBank/DDBJ whole genome shotgun (WGS) entry which is preliminary data.</text>
</comment>
<comment type="function">
    <text evidence="7">Part of the MsrPQ system that repairs oxidized cell envelope proteins containing methionine sulfoxide residues (Met-O), using respiratory chain electrons. Thus protects these proteins from oxidative-stress damage caused by reactive species of oxygen and chlorine. MsrPQ is essential for the maintenance of envelope integrity under bleach stress, rescuing a wide series of structurally unrelated cell envelope proteins from methionine oxidation. MsrQ provides electrons for reduction to the reductase catalytic subunit MsrP, using the quinone pool of the respiratory chain.</text>
</comment>
<comment type="similarity">
    <text evidence="7">Belongs to the MsrQ family.</text>
</comment>
<dbReference type="GO" id="GO:0030091">
    <property type="term" value="P:protein repair"/>
    <property type="evidence" value="ECO:0007669"/>
    <property type="project" value="UniProtKB-UniRule"/>
</dbReference>
<feature type="transmembrane region" description="Helical" evidence="7">
    <location>
        <begin position="121"/>
        <end position="142"/>
    </location>
</feature>
<comment type="cofactor">
    <cofactor evidence="7">
        <name>heme b</name>
        <dbReference type="ChEBI" id="CHEBI:60344"/>
    </cofactor>
    <text evidence="7">Binds 1 heme b (iron(II)-protoporphyrin IX) group per subunit.</text>
</comment>
<keyword evidence="5 7" id="KW-0408">Iron</keyword>
<sequence>MAAPAPWQLQAGRWIRPAAWIGGLVPLALMILAGFTTGLSADPIREVTHRTGWAALLMLMLSLAVTPVRTLTKWNWLVPARRTLGLCAYLYAVLHFATYMVDQDFSWGYIVDDIVEHPYVTVGFAALVILTPLALTSTRGMIRRLGKRWQKLHRLVYVAAGLGVLHFLWLVKKDLREPLIFAAAFAVLMLFRVLPIGKSGKQKRPPARKSPSPERSVAGG</sequence>
<evidence type="ECO:0000256" key="4">
    <source>
        <dbReference type="ARBA" id="ARBA00022989"/>
    </source>
</evidence>
<evidence type="ECO:0000256" key="5">
    <source>
        <dbReference type="ARBA" id="ARBA00023004"/>
    </source>
</evidence>
<keyword evidence="7" id="KW-0288">FMN</keyword>
<keyword evidence="3 7" id="KW-0812">Transmembrane</keyword>
<reference evidence="10 11" key="1">
    <citation type="submission" date="2020-08" db="EMBL/GenBank/DDBJ databases">
        <title>Genomic Encyclopedia of Type Strains, Phase IV (KMG-IV): sequencing the most valuable type-strain genomes for metagenomic binning, comparative biology and taxonomic classification.</title>
        <authorList>
            <person name="Goeker M."/>
        </authorList>
    </citation>
    <scope>NUCLEOTIDE SEQUENCE [LARGE SCALE GENOMIC DNA]</scope>
    <source>
        <strain evidence="10 11">DSM 29007</strain>
    </source>
</reference>
<evidence type="ECO:0000256" key="3">
    <source>
        <dbReference type="ARBA" id="ARBA00022692"/>
    </source>
</evidence>
<name>A0A841GYN8_9BACT</name>
<proteinExistence type="inferred from homology"/>
<feature type="transmembrane region" description="Helical" evidence="7">
    <location>
        <begin position="83"/>
        <end position="101"/>
    </location>
</feature>
<feature type="transmembrane region" description="Helical" evidence="7">
    <location>
        <begin position="154"/>
        <end position="172"/>
    </location>
</feature>
<dbReference type="PANTHER" id="PTHR36964:SF1">
    <property type="entry name" value="PROTEIN-METHIONINE-SULFOXIDE REDUCTASE HEME-BINDING SUBUNIT MSRQ"/>
    <property type="match status" value="1"/>
</dbReference>
<dbReference type="GO" id="GO:0046872">
    <property type="term" value="F:metal ion binding"/>
    <property type="evidence" value="ECO:0007669"/>
    <property type="project" value="UniProtKB-KW"/>
</dbReference>
<protein>
    <recommendedName>
        <fullName evidence="7">Protein-methionine-sulfoxide reductase heme-binding subunit MsrQ</fullName>
    </recommendedName>
    <alternativeName>
        <fullName evidence="7">Flavocytochrome MsrQ</fullName>
    </alternativeName>
</protein>
<evidence type="ECO:0000256" key="8">
    <source>
        <dbReference type="SAM" id="MobiDB-lite"/>
    </source>
</evidence>
<evidence type="ECO:0000313" key="11">
    <source>
        <dbReference type="Proteomes" id="UP000582837"/>
    </source>
</evidence>
<evidence type="ECO:0000256" key="1">
    <source>
        <dbReference type="ARBA" id="ARBA00004141"/>
    </source>
</evidence>
<dbReference type="AlphaFoldDB" id="A0A841GYN8"/>
<dbReference type="InterPro" id="IPR013130">
    <property type="entry name" value="Fe3_Rdtase_TM_dom"/>
</dbReference>
<gene>
    <name evidence="7" type="primary">msrQ</name>
    <name evidence="10" type="ORF">HNQ61_002527</name>
</gene>
<feature type="domain" description="Ferric oxidoreductase" evidence="9">
    <location>
        <begin position="51"/>
        <end position="163"/>
    </location>
</feature>
<keyword evidence="7" id="KW-0349">Heme</keyword>
<keyword evidence="7" id="KW-0285">Flavoprotein</keyword>
<evidence type="ECO:0000256" key="6">
    <source>
        <dbReference type="ARBA" id="ARBA00023136"/>
    </source>
</evidence>
<dbReference type="PANTHER" id="PTHR36964">
    <property type="entry name" value="PROTEIN-METHIONINE-SULFOXIDE REDUCTASE HEME-BINDING SUBUNIT MSRQ"/>
    <property type="match status" value="1"/>
</dbReference>
<keyword evidence="6 7" id="KW-0472">Membrane</keyword>
<dbReference type="RefSeq" id="WP_170033305.1">
    <property type="nucleotide sequence ID" value="NZ_JABDTL010000001.1"/>
</dbReference>
<dbReference type="EMBL" id="JACHIA010000006">
    <property type="protein sequence ID" value="MBB6070905.1"/>
    <property type="molecule type" value="Genomic_DNA"/>
</dbReference>
<comment type="cofactor">
    <cofactor evidence="7">
        <name>FMN</name>
        <dbReference type="ChEBI" id="CHEBI:58210"/>
    </cofactor>
    <text evidence="7">Binds 1 FMN per subunit.</text>
</comment>
<keyword evidence="4 7" id="KW-1133">Transmembrane helix</keyword>
<dbReference type="GO" id="GO:0010181">
    <property type="term" value="F:FMN binding"/>
    <property type="evidence" value="ECO:0007669"/>
    <property type="project" value="UniProtKB-UniRule"/>
</dbReference>
<evidence type="ECO:0000259" key="9">
    <source>
        <dbReference type="Pfam" id="PF01794"/>
    </source>
</evidence>
<evidence type="ECO:0000313" key="10">
    <source>
        <dbReference type="EMBL" id="MBB6070905.1"/>
    </source>
</evidence>
<feature type="region of interest" description="Disordered" evidence="8">
    <location>
        <begin position="198"/>
        <end position="220"/>
    </location>
</feature>
<comment type="subunit">
    <text evidence="7">Heterodimer of a catalytic subunit (MsrP) and a heme-binding subunit (MsrQ).</text>
</comment>
<accession>A0A841GYN8</accession>
<dbReference type="GO" id="GO:0005886">
    <property type="term" value="C:plasma membrane"/>
    <property type="evidence" value="ECO:0007669"/>
    <property type="project" value="UniProtKB-SubCell"/>
</dbReference>
<keyword evidence="7" id="KW-0479">Metal-binding</keyword>